<name>A0AAV2QKJ7_MEGNR</name>
<comment type="caution">
    <text evidence="5">The sequence shown here is derived from an EMBL/GenBank/DDBJ whole genome shotgun (WGS) entry which is preliminary data.</text>
</comment>
<evidence type="ECO:0000259" key="4">
    <source>
        <dbReference type="PROSITE" id="PS01180"/>
    </source>
</evidence>
<dbReference type="PROSITE" id="PS01180">
    <property type="entry name" value="CUB"/>
    <property type="match status" value="1"/>
</dbReference>
<keyword evidence="2" id="KW-1015">Disulfide bond</keyword>
<accession>A0AAV2QKJ7</accession>
<evidence type="ECO:0000313" key="5">
    <source>
        <dbReference type="EMBL" id="CAL4085525.1"/>
    </source>
</evidence>
<feature type="non-terminal residue" evidence="5">
    <location>
        <position position="1"/>
    </location>
</feature>
<dbReference type="AlphaFoldDB" id="A0AAV2QKJ7"/>
<dbReference type="CDD" id="cd00096">
    <property type="entry name" value="Ig"/>
    <property type="match status" value="1"/>
</dbReference>
<dbReference type="PANTHER" id="PTHR24251">
    <property type="entry name" value="OVOCHYMASE-RELATED"/>
    <property type="match status" value="1"/>
</dbReference>
<keyword evidence="1" id="KW-0677">Repeat</keyword>
<dbReference type="PANTHER" id="PTHR24251:SF28">
    <property type="entry name" value="NEUROPILIN AND TOLLOID-LIKE, ISOFORM B"/>
    <property type="match status" value="1"/>
</dbReference>
<dbReference type="SUPFAM" id="SSF48726">
    <property type="entry name" value="Immunoglobulin"/>
    <property type="match status" value="1"/>
</dbReference>
<evidence type="ECO:0000256" key="2">
    <source>
        <dbReference type="ARBA" id="ARBA00023157"/>
    </source>
</evidence>
<dbReference type="EMBL" id="CAXKWB010007055">
    <property type="protein sequence ID" value="CAL4085525.1"/>
    <property type="molecule type" value="Genomic_DNA"/>
</dbReference>
<gene>
    <name evidence="5" type="ORF">MNOR_LOCUS12720</name>
</gene>
<dbReference type="CDD" id="cd00041">
    <property type="entry name" value="CUB"/>
    <property type="match status" value="1"/>
</dbReference>
<evidence type="ECO:0000256" key="3">
    <source>
        <dbReference type="PROSITE-ProRule" id="PRU00059"/>
    </source>
</evidence>
<dbReference type="InterPro" id="IPR000859">
    <property type="entry name" value="CUB_dom"/>
</dbReference>
<proteinExistence type="predicted"/>
<comment type="caution">
    <text evidence="3">Lacks conserved residue(s) required for the propagation of feature annotation.</text>
</comment>
<feature type="domain" description="CUB" evidence="4">
    <location>
        <begin position="55"/>
        <end position="165"/>
    </location>
</feature>
<evidence type="ECO:0000313" key="6">
    <source>
        <dbReference type="Proteomes" id="UP001497623"/>
    </source>
</evidence>
<organism evidence="5 6">
    <name type="scientific">Meganyctiphanes norvegica</name>
    <name type="common">Northern krill</name>
    <name type="synonym">Thysanopoda norvegica</name>
    <dbReference type="NCBI Taxonomy" id="48144"/>
    <lineage>
        <taxon>Eukaryota</taxon>
        <taxon>Metazoa</taxon>
        <taxon>Ecdysozoa</taxon>
        <taxon>Arthropoda</taxon>
        <taxon>Crustacea</taxon>
        <taxon>Multicrustacea</taxon>
        <taxon>Malacostraca</taxon>
        <taxon>Eumalacostraca</taxon>
        <taxon>Eucarida</taxon>
        <taxon>Euphausiacea</taxon>
        <taxon>Euphausiidae</taxon>
        <taxon>Meganyctiphanes</taxon>
    </lineage>
</organism>
<dbReference type="InterPro" id="IPR036179">
    <property type="entry name" value="Ig-like_dom_sf"/>
</dbReference>
<reference evidence="5 6" key="1">
    <citation type="submission" date="2024-05" db="EMBL/GenBank/DDBJ databases">
        <authorList>
            <person name="Wallberg A."/>
        </authorList>
    </citation>
    <scope>NUCLEOTIDE SEQUENCE [LARGE SCALE GENOMIC DNA]</scope>
</reference>
<dbReference type="SMART" id="SM00042">
    <property type="entry name" value="CUB"/>
    <property type="match status" value="1"/>
</dbReference>
<dbReference type="SUPFAM" id="SSF49854">
    <property type="entry name" value="Spermadhesin, CUB domain"/>
    <property type="match status" value="1"/>
</dbReference>
<evidence type="ECO:0000256" key="1">
    <source>
        <dbReference type="ARBA" id="ARBA00022737"/>
    </source>
</evidence>
<protein>
    <recommendedName>
        <fullName evidence="4">CUB domain-containing protein</fullName>
    </recommendedName>
</protein>
<dbReference type="Pfam" id="PF00431">
    <property type="entry name" value="CUB"/>
    <property type="match status" value="1"/>
</dbReference>
<sequence length="171" mass="18944">TGTETNPRSTLRIRNATIEDSGNYKCSISGPCKIYDQPEITTLPIQMKVIRVVTCLREPEKITLKPGVEIIFESPGYPSSYTPISNCGWKFRARPGTGNIKVTCSEFSLQPSREGRCPDWLALGKERFCGNNGPRSMTLGRKVKVTFRSNRKNNFAGFSCTASLDTEPSGK</sequence>
<dbReference type="Gene3D" id="2.60.120.290">
    <property type="entry name" value="Spermadhesin, CUB domain"/>
    <property type="match status" value="1"/>
</dbReference>
<dbReference type="Proteomes" id="UP001497623">
    <property type="component" value="Unassembled WGS sequence"/>
</dbReference>
<keyword evidence="6" id="KW-1185">Reference proteome</keyword>
<dbReference type="InterPro" id="IPR035914">
    <property type="entry name" value="Sperma_CUB_dom_sf"/>
</dbReference>